<keyword evidence="3" id="KW-1185">Reference proteome</keyword>
<accession>A0ABR2EE41</accession>
<organism evidence="2 3">
    <name type="scientific">Hibiscus sabdariffa</name>
    <name type="common">roselle</name>
    <dbReference type="NCBI Taxonomy" id="183260"/>
    <lineage>
        <taxon>Eukaryota</taxon>
        <taxon>Viridiplantae</taxon>
        <taxon>Streptophyta</taxon>
        <taxon>Embryophyta</taxon>
        <taxon>Tracheophyta</taxon>
        <taxon>Spermatophyta</taxon>
        <taxon>Magnoliopsida</taxon>
        <taxon>eudicotyledons</taxon>
        <taxon>Gunneridae</taxon>
        <taxon>Pentapetalae</taxon>
        <taxon>rosids</taxon>
        <taxon>malvids</taxon>
        <taxon>Malvales</taxon>
        <taxon>Malvaceae</taxon>
        <taxon>Malvoideae</taxon>
        <taxon>Hibiscus</taxon>
    </lineage>
</organism>
<protein>
    <submittedName>
        <fullName evidence="2">Uncharacterized protein</fullName>
    </submittedName>
</protein>
<evidence type="ECO:0000256" key="1">
    <source>
        <dbReference type="SAM" id="MobiDB-lite"/>
    </source>
</evidence>
<sequence>MYQEEEEEEDWSHFLNGDAAQCSPFSTNGNDDAPAAFHPGQQFWTVMYCLDKILIFLNQFPGFGSEADVLPYSAQFNRARTSGLARNHSVGPKTSDPGKRTFQ</sequence>
<proteinExistence type="predicted"/>
<evidence type="ECO:0000313" key="3">
    <source>
        <dbReference type="Proteomes" id="UP001472677"/>
    </source>
</evidence>
<reference evidence="2 3" key="1">
    <citation type="journal article" date="2024" name="G3 (Bethesda)">
        <title>Genome assembly of Hibiscus sabdariffa L. provides insights into metabolisms of medicinal natural products.</title>
        <authorList>
            <person name="Kim T."/>
        </authorList>
    </citation>
    <scope>NUCLEOTIDE SEQUENCE [LARGE SCALE GENOMIC DNA]</scope>
    <source>
        <strain evidence="2">TK-2024</strain>
        <tissue evidence="2">Old leaves</tissue>
    </source>
</reference>
<gene>
    <name evidence="2" type="ORF">V6N12_042214</name>
</gene>
<feature type="region of interest" description="Disordered" evidence="1">
    <location>
        <begin position="83"/>
        <end position="103"/>
    </location>
</feature>
<dbReference type="Proteomes" id="UP001472677">
    <property type="component" value="Unassembled WGS sequence"/>
</dbReference>
<name>A0ABR2EE41_9ROSI</name>
<evidence type="ECO:0000313" key="2">
    <source>
        <dbReference type="EMBL" id="KAK8558922.1"/>
    </source>
</evidence>
<dbReference type="EMBL" id="JBBPBM010000015">
    <property type="protein sequence ID" value="KAK8558922.1"/>
    <property type="molecule type" value="Genomic_DNA"/>
</dbReference>
<comment type="caution">
    <text evidence="2">The sequence shown here is derived from an EMBL/GenBank/DDBJ whole genome shotgun (WGS) entry which is preliminary data.</text>
</comment>